<feature type="compositionally biased region" description="Acidic residues" evidence="1">
    <location>
        <begin position="495"/>
        <end position="528"/>
    </location>
</feature>
<organism evidence="3 4">
    <name type="scientific">Brassica carinata</name>
    <name type="common">Ethiopian mustard</name>
    <name type="synonym">Abyssinian cabbage</name>
    <dbReference type="NCBI Taxonomy" id="52824"/>
    <lineage>
        <taxon>Eukaryota</taxon>
        <taxon>Viridiplantae</taxon>
        <taxon>Streptophyta</taxon>
        <taxon>Embryophyta</taxon>
        <taxon>Tracheophyta</taxon>
        <taxon>Spermatophyta</taxon>
        <taxon>Magnoliopsida</taxon>
        <taxon>eudicotyledons</taxon>
        <taxon>Gunneridae</taxon>
        <taxon>Pentapetalae</taxon>
        <taxon>rosids</taxon>
        <taxon>malvids</taxon>
        <taxon>Brassicales</taxon>
        <taxon>Brassicaceae</taxon>
        <taxon>Brassiceae</taxon>
        <taxon>Brassica</taxon>
    </lineage>
</organism>
<evidence type="ECO:0000313" key="3">
    <source>
        <dbReference type="EMBL" id="KAG2314686.1"/>
    </source>
</evidence>
<gene>
    <name evidence="3" type="ORF">Bca52824_017808</name>
</gene>
<name>A0A8X7VNK7_BRACI</name>
<dbReference type="Pfam" id="PF14111">
    <property type="entry name" value="DUF4283"/>
    <property type="match status" value="1"/>
</dbReference>
<dbReference type="Proteomes" id="UP000886595">
    <property type="component" value="Unassembled WGS sequence"/>
</dbReference>
<evidence type="ECO:0000259" key="2">
    <source>
        <dbReference type="Pfam" id="PF14111"/>
    </source>
</evidence>
<protein>
    <recommendedName>
        <fullName evidence="2">DUF4283 domain-containing protein</fullName>
    </recommendedName>
</protein>
<feature type="compositionally biased region" description="Basic and acidic residues" evidence="1">
    <location>
        <begin position="483"/>
        <end position="494"/>
    </location>
</feature>
<dbReference type="EMBL" id="JAAMPC010000004">
    <property type="protein sequence ID" value="KAG2314686.1"/>
    <property type="molecule type" value="Genomic_DNA"/>
</dbReference>
<feature type="compositionally biased region" description="Basic and acidic residues" evidence="1">
    <location>
        <begin position="640"/>
        <end position="649"/>
    </location>
</feature>
<dbReference type="InterPro" id="IPR025558">
    <property type="entry name" value="DUF4283"/>
</dbReference>
<feature type="compositionally biased region" description="Basic and acidic residues" evidence="1">
    <location>
        <begin position="230"/>
        <end position="294"/>
    </location>
</feature>
<accession>A0A8X7VNK7</accession>
<reference evidence="3 4" key="1">
    <citation type="submission" date="2020-02" db="EMBL/GenBank/DDBJ databases">
        <authorList>
            <person name="Ma Q."/>
            <person name="Huang Y."/>
            <person name="Song X."/>
            <person name="Pei D."/>
        </authorList>
    </citation>
    <scope>NUCLEOTIDE SEQUENCE [LARGE SCALE GENOMIC DNA]</scope>
    <source>
        <strain evidence="3">Sxm20200214</strain>
        <tissue evidence="3">Leaf</tissue>
    </source>
</reference>
<feature type="compositionally biased region" description="Basic and acidic residues" evidence="1">
    <location>
        <begin position="464"/>
        <end position="473"/>
    </location>
</feature>
<evidence type="ECO:0000256" key="1">
    <source>
        <dbReference type="SAM" id="MobiDB-lite"/>
    </source>
</evidence>
<proteinExistence type="predicted"/>
<keyword evidence="4" id="KW-1185">Reference proteome</keyword>
<dbReference type="PANTHER" id="PTHR31286">
    <property type="entry name" value="GLYCINE-RICH CELL WALL STRUCTURAL PROTEIN 1.8-LIKE"/>
    <property type="match status" value="1"/>
</dbReference>
<dbReference type="InterPro" id="IPR040256">
    <property type="entry name" value="At4g02000-like"/>
</dbReference>
<sequence>MFKRRRMTTWSYSELIARYQLSLVGRLFNRERRSDVEGRVRGVDLGNHRFQFDFDSEEDLQKVLSKRPCHYNKWSFALERWAPHVGDSFPNTMTFWVTVMGIPTHFWMEPIFRALGSRLGQVGPVEAKTAKFQVELNAELPLKFALRAQLPSGEIVPVSLEYVNLHRWCHSCHLISHEVETCPRLSEAEREQHRLAKEANMDQGQHSRIEANRIGDLTKRSSVAVPKVPRFNERRSGEGTQRDNRDSVWQRIDSRYAPRDDSRYAPREDYRENNRQSSREEKREDIRHSIRGRDTLPANKVTYNKRRYDDYFAASRHREEAKRSERKHVPSSHSSKGETAAVDSGENQRSWPPHSSKEEKAPEDPPIPALVNPQMAKQLNSSPDHVRDRPFRLNFQKKASGELKLKVKVGDAGEESESVSSAQKSLNFADENKRSSPKPLSLVLSEETKKKSWYEITVEEEEESGKQDKDSEAMTHQGNTGKSNEEVDPHAEKIFEEEDWMVDGENFDVDEDDLMEEDELLYDDDQKEDEIAPSLAPDDTFRRGKAATNLKDASLKVAQPQNHPPSSPSGPGSHQDVLIPKPPLQSPFRRKKGSPSPLAAGLSLRKRNLIMGRASPKPKEAKEGPPTGPTPSNVHVTKAHGGDKEETSTKARNKTTKVGSKPPKNPK</sequence>
<feature type="domain" description="DUF4283" evidence="2">
    <location>
        <begin position="37"/>
        <end position="85"/>
    </location>
</feature>
<dbReference type="PANTHER" id="PTHR31286:SF132">
    <property type="entry name" value="DUF4283 DOMAIN-CONTAINING PROTEIN"/>
    <property type="match status" value="1"/>
</dbReference>
<dbReference type="AlphaFoldDB" id="A0A8X7VNK7"/>
<feature type="compositionally biased region" description="Basic and acidic residues" evidence="1">
    <location>
        <begin position="399"/>
        <end position="411"/>
    </location>
</feature>
<feature type="region of interest" description="Disordered" evidence="1">
    <location>
        <begin position="317"/>
        <end position="441"/>
    </location>
</feature>
<evidence type="ECO:0000313" key="4">
    <source>
        <dbReference type="Proteomes" id="UP000886595"/>
    </source>
</evidence>
<feature type="region of interest" description="Disordered" evidence="1">
    <location>
        <begin position="214"/>
        <end position="302"/>
    </location>
</feature>
<comment type="caution">
    <text evidence="3">The sequence shown here is derived from an EMBL/GenBank/DDBJ whole genome shotgun (WGS) entry which is preliminary data.</text>
</comment>
<dbReference type="OrthoDB" id="1108329at2759"/>
<feature type="region of interest" description="Disordered" evidence="1">
    <location>
        <begin position="457"/>
        <end position="667"/>
    </location>
</feature>